<evidence type="ECO:0000313" key="2">
    <source>
        <dbReference type="EMBL" id="OSX68202.1"/>
    </source>
</evidence>
<accession>A0A1X6NI24</accession>
<dbReference type="RefSeq" id="XP_024344996.1">
    <property type="nucleotide sequence ID" value="XM_024483713.1"/>
</dbReference>
<dbReference type="EMBL" id="KZ110591">
    <property type="protein sequence ID" value="OSX68202.1"/>
    <property type="molecule type" value="Genomic_DNA"/>
</dbReference>
<evidence type="ECO:0000256" key="1">
    <source>
        <dbReference type="SAM" id="Phobius"/>
    </source>
</evidence>
<dbReference type="Proteomes" id="UP000194127">
    <property type="component" value="Unassembled WGS sequence"/>
</dbReference>
<organism evidence="2 3">
    <name type="scientific">Postia placenta MAD-698-R-SB12</name>
    <dbReference type="NCBI Taxonomy" id="670580"/>
    <lineage>
        <taxon>Eukaryota</taxon>
        <taxon>Fungi</taxon>
        <taxon>Dikarya</taxon>
        <taxon>Basidiomycota</taxon>
        <taxon>Agaricomycotina</taxon>
        <taxon>Agaricomycetes</taxon>
        <taxon>Polyporales</taxon>
        <taxon>Adustoporiaceae</taxon>
        <taxon>Rhodonia</taxon>
    </lineage>
</organism>
<dbReference type="GeneID" id="36328662"/>
<reference evidence="2 3" key="1">
    <citation type="submission" date="2017-04" db="EMBL/GenBank/DDBJ databases">
        <title>Genome Sequence of the Model Brown-Rot Fungus Postia placenta SB12.</title>
        <authorList>
            <consortium name="DOE Joint Genome Institute"/>
            <person name="Gaskell J."/>
            <person name="Kersten P."/>
            <person name="Larrondo L.F."/>
            <person name="Canessa P."/>
            <person name="Martinez D."/>
            <person name="Hibbett D."/>
            <person name="Schmoll M."/>
            <person name="Kubicek C.P."/>
            <person name="Martinez A.T."/>
            <person name="Yadav J."/>
            <person name="Master E."/>
            <person name="Magnuson J.K."/>
            <person name="James T."/>
            <person name="Yaver D."/>
            <person name="Berka R."/>
            <person name="Labutti K."/>
            <person name="Lipzen A."/>
            <person name="Aerts A."/>
            <person name="Barry K."/>
            <person name="Henrissat B."/>
            <person name="Blanchette R."/>
            <person name="Grigoriev I."/>
            <person name="Cullen D."/>
        </authorList>
    </citation>
    <scope>NUCLEOTIDE SEQUENCE [LARGE SCALE GENOMIC DNA]</scope>
    <source>
        <strain evidence="2 3">MAD-698-R-SB12</strain>
    </source>
</reference>
<keyword evidence="1" id="KW-0472">Membrane</keyword>
<keyword evidence="3" id="KW-1185">Reference proteome</keyword>
<proteinExistence type="predicted"/>
<gene>
    <name evidence="2" type="ORF">POSPLADRAFT_1128165</name>
</gene>
<feature type="transmembrane region" description="Helical" evidence="1">
    <location>
        <begin position="21"/>
        <end position="41"/>
    </location>
</feature>
<dbReference type="AlphaFoldDB" id="A0A1X6NI24"/>
<name>A0A1X6NI24_9APHY</name>
<feature type="transmembrane region" description="Helical" evidence="1">
    <location>
        <begin position="150"/>
        <end position="175"/>
    </location>
</feature>
<sequence length="444" mass="50262">MPIGWYSSSILPYLHVSNTLPVLRAILISIFEVVAALRVHVLSGGSWCWVLPVWLLGMVPVGTNIVSTLSMTRSNIVAPDPTNMACHSSNWMYGQVVIINRASVIVSDILVVAATWYYISHTCPVRGQLICDVWAARPNLTTVMFRDGTLYFITISLLNLIDLVAYSLASMCVWIHKPLMTHTEIFASYRMSSILISRFLICICEAAERSTLASSSQSLSFVESKGNSVPHRWLSSIEFAADIANSSAEGNHADVFLDLDDIYDSLDSGGEEESQVPEKDENGVEMDEYARGGQQQLPARLERDKFWVKRYVQERMSAPSCPVPVYETMLSISCMPQCITGWRHCWGLLIKTRSRETPTATEMYLEHSRVGTDSNIYASGYIVTIIDQTYRQWKRSCCARWTVLVSWNRSGRCKRWSWLCRQKHRTRLQLTCNVSGIITVRRCR</sequence>
<protein>
    <submittedName>
        <fullName evidence="2">Uncharacterized protein</fullName>
    </submittedName>
</protein>
<keyword evidence="1" id="KW-1133">Transmembrane helix</keyword>
<evidence type="ECO:0000313" key="3">
    <source>
        <dbReference type="Proteomes" id="UP000194127"/>
    </source>
</evidence>
<dbReference type="OrthoDB" id="2804616at2759"/>
<feature type="transmembrane region" description="Helical" evidence="1">
    <location>
        <begin position="98"/>
        <end position="119"/>
    </location>
</feature>
<keyword evidence="1" id="KW-0812">Transmembrane</keyword>
<feature type="transmembrane region" description="Helical" evidence="1">
    <location>
        <begin position="47"/>
        <end position="66"/>
    </location>
</feature>